<dbReference type="STRING" id="1111454.HMPREF1250_2125"/>
<keyword evidence="2" id="KW-0169">Cobalamin biosynthesis</keyword>
<evidence type="ECO:0000256" key="3">
    <source>
        <dbReference type="ARBA" id="ARBA00023002"/>
    </source>
</evidence>
<dbReference type="OrthoDB" id="9780707at2"/>
<dbReference type="eggNOG" id="COG2099">
    <property type="taxonomic scope" value="Bacteria"/>
</dbReference>
<sequence length="251" mass="27375">MNPTIWLLAGTTEGRQLAEWLAGKAATVYVSAATAYGASLLPQADNINIQGGRLDYEAMAAFAEQVHPDMIIDATHPYALVVTENIRKLCAAKHIVRYRIVRPAEEEDAAVVVSSAAAAVQWLLQREGNVFLTTGSKDLAAFTLLPQYAERVTVRILPVQDSLRKALDLGYHPSRIIAMQGPFSEDLNRAMFLQCGATFVVTKDSGRIGGYEEKAVAAEKAGARLLVIGRQEETGQRTEDMIAVLTAYLQR</sequence>
<dbReference type="UniPathway" id="UPA00148"/>
<keyword evidence="5" id="KW-1185">Reference proteome</keyword>
<dbReference type="GO" id="GO:0016994">
    <property type="term" value="F:precorrin-6A reductase activity"/>
    <property type="evidence" value="ECO:0007669"/>
    <property type="project" value="UniProtKB-EC"/>
</dbReference>
<evidence type="ECO:0000313" key="5">
    <source>
        <dbReference type="Proteomes" id="UP000017090"/>
    </source>
</evidence>
<dbReference type="EMBL" id="AWXA01000008">
    <property type="protein sequence ID" value="ERT61654.1"/>
    <property type="molecule type" value="Genomic_DNA"/>
</dbReference>
<proteinExistence type="predicted"/>
<dbReference type="InterPro" id="IPR003723">
    <property type="entry name" value="Precorrin-6x_reduct"/>
</dbReference>
<dbReference type="Proteomes" id="UP000017090">
    <property type="component" value="Unassembled WGS sequence"/>
</dbReference>
<comment type="caution">
    <text evidence="4">The sequence shown here is derived from an EMBL/GenBank/DDBJ whole genome shotgun (WGS) entry which is preliminary data.</text>
</comment>
<dbReference type="RefSeq" id="WP_023052944.1">
    <property type="nucleotide sequence ID" value="NZ_AWXA01000008.1"/>
</dbReference>
<evidence type="ECO:0000313" key="4">
    <source>
        <dbReference type="EMBL" id="ERT61654.1"/>
    </source>
</evidence>
<gene>
    <name evidence="4" type="primary">cobK</name>
    <name evidence="4" type="ORF">HMPREF1250_2125</name>
</gene>
<organism evidence="4 5">
    <name type="scientific">Megasphaera vaginalis</name>
    <name type="common">ex Srinivasan et al. 2021</name>
    <dbReference type="NCBI Taxonomy" id="1111454"/>
    <lineage>
        <taxon>Bacteria</taxon>
        <taxon>Bacillati</taxon>
        <taxon>Bacillota</taxon>
        <taxon>Negativicutes</taxon>
        <taxon>Veillonellales</taxon>
        <taxon>Veillonellaceae</taxon>
        <taxon>Megasphaera</taxon>
    </lineage>
</organism>
<dbReference type="EC" id="1.3.1.54" evidence="4"/>
<dbReference type="PATRIC" id="fig|1111454.3.peg.459"/>
<dbReference type="Pfam" id="PF02571">
    <property type="entry name" value="CbiJ"/>
    <property type="match status" value="1"/>
</dbReference>
<accession>U7URZ8</accession>
<evidence type="ECO:0000256" key="2">
    <source>
        <dbReference type="ARBA" id="ARBA00022573"/>
    </source>
</evidence>
<dbReference type="NCBIfam" id="TIGR00715">
    <property type="entry name" value="precor6x_red"/>
    <property type="match status" value="1"/>
</dbReference>
<name>U7URZ8_9FIRM</name>
<reference evidence="4 5" key="1">
    <citation type="submission" date="2013-09" db="EMBL/GenBank/DDBJ databases">
        <authorList>
            <person name="Durkin A.S."/>
            <person name="Haft D.R."/>
            <person name="McCorrison J."/>
            <person name="Torralba M."/>
            <person name="Gillis M."/>
            <person name="Haft D.H."/>
            <person name="Methe B."/>
            <person name="Sutton G."/>
            <person name="Nelson K.E."/>
        </authorList>
    </citation>
    <scope>NUCLEOTIDE SEQUENCE [LARGE SCALE GENOMIC DNA]</scope>
    <source>
        <strain evidence="4 5">BV3C16-1</strain>
    </source>
</reference>
<dbReference type="AlphaFoldDB" id="U7URZ8"/>
<dbReference type="PANTHER" id="PTHR36925:SF1">
    <property type="entry name" value="COBALT-PRECORRIN-6A REDUCTASE"/>
    <property type="match status" value="1"/>
</dbReference>
<keyword evidence="3 4" id="KW-0560">Oxidoreductase</keyword>
<dbReference type="PANTHER" id="PTHR36925">
    <property type="entry name" value="COBALT-PRECORRIN-6A REDUCTASE"/>
    <property type="match status" value="1"/>
</dbReference>
<dbReference type="PROSITE" id="PS51014">
    <property type="entry name" value="COBK_CBIJ"/>
    <property type="match status" value="1"/>
</dbReference>
<comment type="pathway">
    <text evidence="1">Cofactor biosynthesis; adenosylcobalamin biosynthesis.</text>
</comment>
<protein>
    <submittedName>
        <fullName evidence="4">Precorrin-6A reductase</fullName>
        <ecNumber evidence="4">1.3.1.54</ecNumber>
    </submittedName>
</protein>
<evidence type="ECO:0000256" key="1">
    <source>
        <dbReference type="ARBA" id="ARBA00004953"/>
    </source>
</evidence>
<dbReference type="GO" id="GO:0009236">
    <property type="term" value="P:cobalamin biosynthetic process"/>
    <property type="evidence" value="ECO:0007669"/>
    <property type="project" value="UniProtKB-UniPathway"/>
</dbReference>